<evidence type="ECO:0000313" key="2">
    <source>
        <dbReference type="Proteomes" id="UP000004528"/>
    </source>
</evidence>
<protein>
    <submittedName>
        <fullName evidence="1">Phage transcriptional regulator, RinA family</fullName>
    </submittedName>
</protein>
<reference evidence="1 2" key="1">
    <citation type="submission" date="2009-04" db="EMBL/GenBank/DDBJ databases">
        <authorList>
            <person name="Qin X."/>
            <person name="Bachman B."/>
            <person name="Battles P."/>
            <person name="Bell A."/>
            <person name="Bess C."/>
            <person name="Bickham C."/>
            <person name="Chaboub L."/>
            <person name="Chen D."/>
            <person name="Coyle M."/>
            <person name="Deiros D.R."/>
            <person name="Dinh H."/>
            <person name="Forbes L."/>
            <person name="Fowler G."/>
            <person name="Francisco L."/>
            <person name="Fu Q."/>
            <person name="Gubbala S."/>
            <person name="Hale W."/>
            <person name="Han Y."/>
            <person name="Hemphill L."/>
            <person name="Highlander S.K."/>
            <person name="Hirani K."/>
            <person name="Hogues M."/>
            <person name="Jackson L."/>
            <person name="Jakkamsetti A."/>
            <person name="Javaid M."/>
            <person name="Jiang H."/>
            <person name="Korchina V."/>
            <person name="Kovar C."/>
            <person name="Lara F."/>
            <person name="Lee S."/>
            <person name="Mata R."/>
            <person name="Mathew T."/>
            <person name="Moen C."/>
            <person name="Morales K."/>
            <person name="Munidasa M."/>
            <person name="Nazareth L."/>
            <person name="Ngo R."/>
            <person name="Nguyen L."/>
            <person name="Okwuonu G."/>
            <person name="Ongeri F."/>
            <person name="Patil S."/>
            <person name="Petrosino J."/>
            <person name="Pham C."/>
            <person name="Pham P."/>
            <person name="Pu L.-L."/>
            <person name="Puazo M."/>
            <person name="Raj R."/>
            <person name="Reid J."/>
            <person name="Rouhana J."/>
            <person name="Saada N."/>
            <person name="Shang Y."/>
            <person name="Simmons D."/>
            <person name="Thornton R."/>
            <person name="Warren J."/>
            <person name="Weissenberger G."/>
            <person name="Zhang J."/>
            <person name="Zhang L."/>
            <person name="Zhou C."/>
            <person name="Zhu D."/>
            <person name="Muzny D."/>
            <person name="Worley K."/>
            <person name="Gibbs R."/>
        </authorList>
    </citation>
    <scope>NUCLEOTIDE SEQUENCE [LARGE SCALE GENOMIC DNA]</scope>
    <source>
        <strain evidence="1 2">ATCC 33313</strain>
    </source>
</reference>
<dbReference type="InterPro" id="IPR006523">
    <property type="entry name" value="RinA"/>
</dbReference>
<dbReference type="Pfam" id="PF05263">
    <property type="entry name" value="DUF722"/>
    <property type="match status" value="1"/>
</dbReference>
<dbReference type="OrthoDB" id="2243822at2"/>
<keyword evidence="2" id="KW-1185">Reference proteome</keyword>
<dbReference type="Proteomes" id="UP000004528">
    <property type="component" value="Unassembled WGS sequence"/>
</dbReference>
<dbReference type="InterPro" id="IPR007927">
    <property type="entry name" value="DUF722"/>
</dbReference>
<evidence type="ECO:0000313" key="1">
    <source>
        <dbReference type="EMBL" id="EER73990.1"/>
    </source>
</evidence>
<gene>
    <name evidence="1" type="ORF">HMPREF0877_1788</name>
</gene>
<dbReference type="RefSeq" id="WP_002827633.1">
    <property type="nucleotide sequence ID" value="NZ_GG697128.1"/>
</dbReference>
<sequence length="131" mass="15332">MADNIDHLLTDYFTGKLDVDIKMRKLELSYHSNDDENIGGGRMQNNVVRGAEITMQKLDDDYMLMRLTYIKEVIGMMFDTQTETVQKIIQERYGRKKSWLAVSMIVHIDERSARERRDEFKALIKSPLEAV</sequence>
<dbReference type="NCBIfam" id="TIGR01636">
    <property type="entry name" value="phage_rinA"/>
    <property type="match status" value="1"/>
</dbReference>
<name>C5RCS1_WEIPA</name>
<dbReference type="HOGENOM" id="CLU_132595_0_0_9"/>
<dbReference type="EMBL" id="ACKU01000033">
    <property type="protein sequence ID" value="EER73990.1"/>
    <property type="molecule type" value="Genomic_DNA"/>
</dbReference>
<comment type="caution">
    <text evidence="1">The sequence shown here is derived from an EMBL/GenBank/DDBJ whole genome shotgun (WGS) entry which is preliminary data.</text>
</comment>
<accession>C5RCS1</accession>
<dbReference type="AlphaFoldDB" id="C5RCS1"/>
<proteinExistence type="predicted"/>
<dbReference type="STRING" id="585506.HMPREF0877_1788"/>
<organism evidence="1 2">
    <name type="scientific">Weissella paramesenteroides ATCC 33313</name>
    <dbReference type="NCBI Taxonomy" id="585506"/>
    <lineage>
        <taxon>Bacteria</taxon>
        <taxon>Bacillati</taxon>
        <taxon>Bacillota</taxon>
        <taxon>Bacilli</taxon>
        <taxon>Lactobacillales</taxon>
        <taxon>Lactobacillaceae</taxon>
        <taxon>Weissella</taxon>
    </lineage>
</organism>